<name>A0A1R4G4N4_9MICO</name>
<dbReference type="GeneID" id="303173286"/>
<proteinExistence type="predicted"/>
<gene>
    <name evidence="2" type="ORF">CZ674_08695</name>
</gene>
<dbReference type="RefSeq" id="WP_086992161.1">
    <property type="nucleotide sequence ID" value="NZ_FUHU01000038.1"/>
</dbReference>
<dbReference type="EMBL" id="FUHU01000038">
    <property type="protein sequence ID" value="SJM63138.1"/>
    <property type="molecule type" value="Genomic_DNA"/>
</dbReference>
<keyword evidence="3" id="KW-1185">Reference proteome</keyword>
<evidence type="ECO:0000256" key="1">
    <source>
        <dbReference type="SAM" id="MobiDB-lite"/>
    </source>
</evidence>
<reference evidence="2 3" key="1">
    <citation type="submission" date="2017-02" db="EMBL/GenBank/DDBJ databases">
        <authorList>
            <person name="Peterson S.W."/>
        </authorList>
    </citation>
    <scope>NUCLEOTIDE SEQUENCE [LARGE SCALE GENOMIC DNA]</scope>
    <source>
        <strain evidence="2 3">LMG 22410</strain>
    </source>
</reference>
<protein>
    <submittedName>
        <fullName evidence="2">Uncharacterized protein</fullName>
    </submittedName>
</protein>
<dbReference type="AlphaFoldDB" id="A0A1R4G4N4"/>
<accession>A0A1R4G4N4</accession>
<organism evidence="2 3">
    <name type="scientific">Agrococcus casei LMG 22410</name>
    <dbReference type="NCBI Taxonomy" id="1255656"/>
    <lineage>
        <taxon>Bacteria</taxon>
        <taxon>Bacillati</taxon>
        <taxon>Actinomycetota</taxon>
        <taxon>Actinomycetes</taxon>
        <taxon>Micrococcales</taxon>
        <taxon>Microbacteriaceae</taxon>
        <taxon>Agrococcus</taxon>
    </lineage>
</organism>
<evidence type="ECO:0000313" key="3">
    <source>
        <dbReference type="Proteomes" id="UP000195787"/>
    </source>
</evidence>
<evidence type="ECO:0000313" key="2">
    <source>
        <dbReference type="EMBL" id="SJM63138.1"/>
    </source>
</evidence>
<sequence>MSVTPMHQLSSRIPEHPARASVRVDPFWGGLWEKSTAVSWSTRDALEAQARVGVASAPAPFLVPADDPVELLQRHWVTKLRVVSALDSYRTATTDQLAALTGSKNLLNPNNRIVSQLFAHRLVDVGEPPSAFTRKSQSGIRFLRPSNGGRKLRERWLNRYLTYPEWVRATGARPWIFGGQSTRHDSLGLELLLRSAEWNRQVSAVAGEKYCSAEEVLFTSWGVPWPLAKSSRAKADGMLVRKDGLRILIELTATTHSLDEKAKRWAKALAEGSVETQGTVVVFVLASRPSTRGGGDTFGLVAGAIRRAVAAHPGRSDAPTRDRLLVADWARWFPEPDMVDEEFLQLKAWRTSKDAVPQNYDSCEPVELSSWECDLPAGARGMPHTLAGLYASPFWMQEQYRGVDIQRRRASTMFDLDSPVLQPPVPNGGAVPPARTPVRLRG</sequence>
<dbReference type="Proteomes" id="UP000195787">
    <property type="component" value="Unassembled WGS sequence"/>
</dbReference>
<dbReference type="OrthoDB" id="3243382at2"/>
<feature type="region of interest" description="Disordered" evidence="1">
    <location>
        <begin position="419"/>
        <end position="442"/>
    </location>
</feature>